<protein>
    <recommendedName>
        <fullName evidence="3">DNA topoisomerase</fullName>
        <ecNumber evidence="3">5.6.2.1</ecNumber>
    </recommendedName>
</protein>
<keyword evidence="6" id="KW-0413">Isomerase</keyword>
<feature type="domain" description="Topo IA-type catalytic" evidence="8">
    <location>
        <begin position="130"/>
        <end position="585"/>
    </location>
</feature>
<dbReference type="InterPro" id="IPR003602">
    <property type="entry name" value="Topo_IA_DNA-bd_dom"/>
</dbReference>
<dbReference type="InterPro" id="IPR006171">
    <property type="entry name" value="TOPRIM_dom"/>
</dbReference>
<sequence>MSYKCVIVESPAKCKKIESYLGTGYKCIASYGHLRQLKQLKDVGIDKNFVPTYTVIEEPIKLKQIERIKEIISKASEVILATDDDREGEAIAWHLCALFELPVDSTKRIVFHEITKESLLNAIGSPRFINMELVHSQQARQILDLLVGYTITPVLWECISKTHKDSLSAGRCQTPALRLVYDNYLENKHFVERRVYKTIGYFTSKNIPFELSHIFETDDAVTNFLENAVEFEHVYSVSKPKESKSAPPSPLTTSSLQQLASNELHMSPKETMKHAQELYENGLITYMRTDSKTYSKEFIASSKDYILKTYNDVKYIYENIELLSERSNKQDTDVIVQEAHEAIRPVDIRVKMENMVDNTLDSKSKRLYHLIWKITLQSCMSSAVSYYVNAEITAFQDAKFKTRADQIVFQGWKILDKTQDDEKSYYDYLLNLKPNSILDYKKIVSMVHIKQGKSHYTEARLVQLLEEKGIGRPSTFSSLIDKIQERGYVSKENIKGDTIPCTEYELEENVITEKTVIREFGSEKNKLVIQPLGILVIEFLINNFNSMFQYDYTKTMEDQLDLVSKGEIKYSRLCENVSKELNLLMEPIIQKKCRFQIDDHHEFMIGKHGPVIKKTVNSNVQFIAVKKDIDIEKLKANEYELSDLVEDDKTNDSIGTYQGLDLFIKKGKYGIYAEWGKNKRSLSELGNKPIQNITYIEVLKILEKEGVLDPSKPVGFVREISNNITIRTGKFGDYIFYKTSKMKKAQFFPIKEFKGDYKTCSLPVLKQWIQEKHNIS</sequence>
<dbReference type="SMART" id="SM00437">
    <property type="entry name" value="TOP1Ac"/>
    <property type="match status" value="1"/>
</dbReference>
<dbReference type="Gene3D" id="1.10.460.10">
    <property type="entry name" value="Topoisomerase I, domain 2"/>
    <property type="match status" value="1"/>
</dbReference>
<comment type="catalytic activity">
    <reaction evidence="1">
        <text>ATP-independent breakage of single-stranded DNA, followed by passage and rejoining.</text>
        <dbReference type="EC" id="5.6.2.1"/>
    </reaction>
</comment>
<evidence type="ECO:0000313" key="9">
    <source>
        <dbReference type="EMBL" id="QHT23068.1"/>
    </source>
</evidence>
<comment type="similarity">
    <text evidence="2">Belongs to the type IA topoisomerase family.</text>
</comment>
<evidence type="ECO:0000256" key="3">
    <source>
        <dbReference type="ARBA" id="ARBA00012891"/>
    </source>
</evidence>
<dbReference type="AlphaFoldDB" id="A0A6C0E2S8"/>
<evidence type="ECO:0000256" key="6">
    <source>
        <dbReference type="ARBA" id="ARBA00023235"/>
    </source>
</evidence>
<evidence type="ECO:0000259" key="8">
    <source>
        <dbReference type="PROSITE" id="PS52039"/>
    </source>
</evidence>
<dbReference type="Gene3D" id="3.40.50.140">
    <property type="match status" value="1"/>
</dbReference>
<dbReference type="Gene3D" id="2.70.20.10">
    <property type="entry name" value="Topoisomerase I, domain 3"/>
    <property type="match status" value="1"/>
</dbReference>
<feature type="domain" description="Toprim" evidence="7">
    <location>
        <begin position="3"/>
        <end position="114"/>
    </location>
</feature>
<dbReference type="GO" id="GO:0003917">
    <property type="term" value="F:DNA topoisomerase type I (single strand cut, ATP-independent) activity"/>
    <property type="evidence" value="ECO:0007669"/>
    <property type="project" value="UniProtKB-EC"/>
</dbReference>
<dbReference type="PANTHER" id="PTHR42785">
    <property type="entry name" value="DNA TOPOISOMERASE, TYPE IA, CORE"/>
    <property type="match status" value="1"/>
</dbReference>
<organism evidence="9">
    <name type="scientific">viral metagenome</name>
    <dbReference type="NCBI Taxonomy" id="1070528"/>
    <lineage>
        <taxon>unclassified sequences</taxon>
        <taxon>metagenomes</taxon>
        <taxon>organismal metagenomes</taxon>
    </lineage>
</organism>
<evidence type="ECO:0000256" key="1">
    <source>
        <dbReference type="ARBA" id="ARBA00000213"/>
    </source>
</evidence>
<dbReference type="CDD" id="cd00186">
    <property type="entry name" value="TOP1Ac"/>
    <property type="match status" value="1"/>
</dbReference>
<keyword evidence="5" id="KW-0238">DNA-binding</keyword>
<keyword evidence="4" id="KW-0799">Topoisomerase</keyword>
<dbReference type="GO" id="GO:0003677">
    <property type="term" value="F:DNA binding"/>
    <property type="evidence" value="ECO:0007669"/>
    <property type="project" value="UniProtKB-KW"/>
</dbReference>
<evidence type="ECO:0000256" key="4">
    <source>
        <dbReference type="ARBA" id="ARBA00023029"/>
    </source>
</evidence>
<dbReference type="InterPro" id="IPR003601">
    <property type="entry name" value="Topo_IA_2"/>
</dbReference>
<dbReference type="InterPro" id="IPR013825">
    <property type="entry name" value="Topo_IA_cen_sub2"/>
</dbReference>
<dbReference type="InterPro" id="IPR023405">
    <property type="entry name" value="Topo_IA_core_domain"/>
</dbReference>
<dbReference type="Pfam" id="PF01131">
    <property type="entry name" value="Topoisom_bac"/>
    <property type="match status" value="1"/>
</dbReference>
<dbReference type="Pfam" id="PF01751">
    <property type="entry name" value="Toprim"/>
    <property type="match status" value="1"/>
</dbReference>
<dbReference type="InterPro" id="IPR023406">
    <property type="entry name" value="Topo_IA_AS"/>
</dbReference>
<reference evidence="9" key="1">
    <citation type="journal article" date="2020" name="Nature">
        <title>Giant virus diversity and host interactions through global metagenomics.</title>
        <authorList>
            <person name="Schulz F."/>
            <person name="Roux S."/>
            <person name="Paez-Espino D."/>
            <person name="Jungbluth S."/>
            <person name="Walsh D.A."/>
            <person name="Denef V.J."/>
            <person name="McMahon K.D."/>
            <person name="Konstantinidis K.T."/>
            <person name="Eloe-Fadrosh E.A."/>
            <person name="Kyrpides N.C."/>
            <person name="Woyke T."/>
        </authorList>
    </citation>
    <scope>NUCLEOTIDE SEQUENCE</scope>
    <source>
        <strain evidence="9">GVMAG-M-3300023179-114</strain>
    </source>
</reference>
<name>A0A6C0E2S8_9ZZZZ</name>
<dbReference type="InterPro" id="IPR000380">
    <property type="entry name" value="Topo_IA"/>
</dbReference>
<proteinExistence type="inferred from homology"/>
<dbReference type="InterPro" id="IPR013826">
    <property type="entry name" value="Topo_IA_cen_sub3"/>
</dbReference>
<dbReference type="PANTHER" id="PTHR42785:SF1">
    <property type="entry name" value="DNA TOPOISOMERASE"/>
    <property type="match status" value="1"/>
</dbReference>
<dbReference type="PRINTS" id="PR00417">
    <property type="entry name" value="PRTPISMRASEI"/>
</dbReference>
<dbReference type="InterPro" id="IPR013497">
    <property type="entry name" value="Topo_IA_cen"/>
</dbReference>
<dbReference type="SUPFAM" id="SSF56712">
    <property type="entry name" value="Prokaryotic type I DNA topoisomerase"/>
    <property type="match status" value="1"/>
</dbReference>
<accession>A0A6C0E2S8</accession>
<dbReference type="EMBL" id="MN739724">
    <property type="protein sequence ID" value="QHT23068.1"/>
    <property type="molecule type" value="Genomic_DNA"/>
</dbReference>
<dbReference type="PROSITE" id="PS52039">
    <property type="entry name" value="TOPO_IA_2"/>
    <property type="match status" value="1"/>
</dbReference>
<dbReference type="GO" id="GO:0006265">
    <property type="term" value="P:DNA topological change"/>
    <property type="evidence" value="ECO:0007669"/>
    <property type="project" value="InterPro"/>
</dbReference>
<dbReference type="PROSITE" id="PS50880">
    <property type="entry name" value="TOPRIM"/>
    <property type="match status" value="1"/>
</dbReference>
<dbReference type="InterPro" id="IPR013824">
    <property type="entry name" value="Topo_IA_cen_sub1"/>
</dbReference>
<evidence type="ECO:0000256" key="2">
    <source>
        <dbReference type="ARBA" id="ARBA00009446"/>
    </source>
</evidence>
<evidence type="ECO:0000256" key="5">
    <source>
        <dbReference type="ARBA" id="ARBA00023125"/>
    </source>
</evidence>
<dbReference type="EC" id="5.6.2.1" evidence="3"/>
<dbReference type="SMART" id="SM00493">
    <property type="entry name" value="TOPRIM"/>
    <property type="match status" value="1"/>
</dbReference>
<dbReference type="SMART" id="SM00436">
    <property type="entry name" value="TOP1Bc"/>
    <property type="match status" value="1"/>
</dbReference>
<dbReference type="Gene3D" id="1.10.290.10">
    <property type="entry name" value="Topoisomerase I, domain 4"/>
    <property type="match status" value="1"/>
</dbReference>
<evidence type="ECO:0000259" key="7">
    <source>
        <dbReference type="PROSITE" id="PS50880"/>
    </source>
</evidence>
<dbReference type="PROSITE" id="PS00396">
    <property type="entry name" value="TOPO_IA_1"/>
    <property type="match status" value="1"/>
</dbReference>